<proteinExistence type="predicted"/>
<dbReference type="PANTHER" id="PTHR36766">
    <property type="entry name" value="PLANT BROAD-SPECTRUM MILDEW RESISTANCE PROTEIN RPW8"/>
    <property type="match status" value="1"/>
</dbReference>
<organism evidence="3">
    <name type="scientific">Selaginella moellendorffii</name>
    <name type="common">Spikemoss</name>
    <dbReference type="NCBI Taxonomy" id="88036"/>
    <lineage>
        <taxon>Eukaryota</taxon>
        <taxon>Viridiplantae</taxon>
        <taxon>Streptophyta</taxon>
        <taxon>Embryophyta</taxon>
        <taxon>Tracheophyta</taxon>
        <taxon>Lycopodiopsida</taxon>
        <taxon>Selaginellales</taxon>
        <taxon>Selaginellaceae</taxon>
        <taxon>Selaginella</taxon>
    </lineage>
</organism>
<dbReference type="PANTHER" id="PTHR36766:SF30">
    <property type="entry name" value="TIR-NBS TYPE DISEASE RESISTANCE PROTEIN-RELATED"/>
    <property type="match status" value="1"/>
</dbReference>
<protein>
    <recommendedName>
        <fullName evidence="1">NB-ARC domain-containing protein</fullName>
    </recommendedName>
</protein>
<dbReference type="Pfam" id="PF00931">
    <property type="entry name" value="NB-ARC"/>
    <property type="match status" value="1"/>
</dbReference>
<evidence type="ECO:0000259" key="1">
    <source>
        <dbReference type="Pfam" id="PF00931"/>
    </source>
</evidence>
<sequence length="195" mass="21236">MPVSEKLEEIIRLLKDPEKGKWIGICGMGGSGKTTLASLVNNDARVHEHFEGRVYFLGVHRNASVENLQRALFNLLDDDRGRALDQPKSTLHDLLGGQRTLLILDDVWEGAVLDGLDVLDRANGSKMLVTTRNSGLLERRKAEVITSAGLLSSADNKKFFCMHAFQDAGSEQPGIDDLVGEMAAACKGLPLALKV</sequence>
<dbReference type="InterPro" id="IPR002182">
    <property type="entry name" value="NB-ARC"/>
</dbReference>
<dbReference type="Gramene" id="EFJ22032">
    <property type="protein sequence ID" value="EFJ22032"/>
    <property type="gene ID" value="SELMODRAFT_105865"/>
</dbReference>
<dbReference type="AlphaFoldDB" id="D8S0D0"/>
<dbReference type="Gene3D" id="3.40.50.300">
    <property type="entry name" value="P-loop containing nucleotide triphosphate hydrolases"/>
    <property type="match status" value="1"/>
</dbReference>
<dbReference type="eggNOG" id="ENOG502QU6E">
    <property type="taxonomic scope" value="Eukaryota"/>
</dbReference>
<feature type="domain" description="NB-ARC" evidence="1">
    <location>
        <begin position="6"/>
        <end position="167"/>
    </location>
</feature>
<gene>
    <name evidence="2" type="ORF">SELMODRAFT_105865</name>
</gene>
<dbReference type="HOGENOM" id="CLU_000837_9_5_1"/>
<keyword evidence="3" id="KW-1185">Reference proteome</keyword>
<dbReference type="KEGG" id="smo:SELMODRAFT_105865"/>
<dbReference type="OMA" id="NNDARVH"/>
<dbReference type="InParanoid" id="D8S0D0"/>
<evidence type="ECO:0000313" key="2">
    <source>
        <dbReference type="EMBL" id="EFJ22032.1"/>
    </source>
</evidence>
<dbReference type="STRING" id="88036.D8S0D0"/>
<name>D8S0D0_SELML</name>
<evidence type="ECO:0000313" key="3">
    <source>
        <dbReference type="Proteomes" id="UP000001514"/>
    </source>
</evidence>
<dbReference type="Proteomes" id="UP000001514">
    <property type="component" value="Unassembled WGS sequence"/>
</dbReference>
<dbReference type="SUPFAM" id="SSF52540">
    <property type="entry name" value="P-loop containing nucleoside triphosphate hydrolases"/>
    <property type="match status" value="1"/>
</dbReference>
<feature type="non-terminal residue" evidence="2">
    <location>
        <position position="195"/>
    </location>
</feature>
<accession>D8S0D0</accession>
<dbReference type="PRINTS" id="PR00364">
    <property type="entry name" value="DISEASERSIST"/>
</dbReference>
<dbReference type="InterPro" id="IPR027417">
    <property type="entry name" value="P-loop_NTPase"/>
</dbReference>
<dbReference type="GO" id="GO:0043531">
    <property type="term" value="F:ADP binding"/>
    <property type="evidence" value="ECO:0007669"/>
    <property type="project" value="InterPro"/>
</dbReference>
<reference evidence="2 3" key="1">
    <citation type="journal article" date="2011" name="Science">
        <title>The Selaginella genome identifies genetic changes associated with the evolution of vascular plants.</title>
        <authorList>
            <person name="Banks J.A."/>
            <person name="Nishiyama T."/>
            <person name="Hasebe M."/>
            <person name="Bowman J.L."/>
            <person name="Gribskov M."/>
            <person name="dePamphilis C."/>
            <person name="Albert V.A."/>
            <person name="Aono N."/>
            <person name="Aoyama T."/>
            <person name="Ambrose B.A."/>
            <person name="Ashton N.W."/>
            <person name="Axtell M.J."/>
            <person name="Barker E."/>
            <person name="Barker M.S."/>
            <person name="Bennetzen J.L."/>
            <person name="Bonawitz N.D."/>
            <person name="Chapple C."/>
            <person name="Cheng C."/>
            <person name="Correa L.G."/>
            <person name="Dacre M."/>
            <person name="DeBarry J."/>
            <person name="Dreyer I."/>
            <person name="Elias M."/>
            <person name="Engstrom E.M."/>
            <person name="Estelle M."/>
            <person name="Feng L."/>
            <person name="Finet C."/>
            <person name="Floyd S.K."/>
            <person name="Frommer W.B."/>
            <person name="Fujita T."/>
            <person name="Gramzow L."/>
            <person name="Gutensohn M."/>
            <person name="Harholt J."/>
            <person name="Hattori M."/>
            <person name="Heyl A."/>
            <person name="Hirai T."/>
            <person name="Hiwatashi Y."/>
            <person name="Ishikawa M."/>
            <person name="Iwata M."/>
            <person name="Karol K.G."/>
            <person name="Koehler B."/>
            <person name="Kolukisaoglu U."/>
            <person name="Kubo M."/>
            <person name="Kurata T."/>
            <person name="Lalonde S."/>
            <person name="Li K."/>
            <person name="Li Y."/>
            <person name="Litt A."/>
            <person name="Lyons E."/>
            <person name="Manning G."/>
            <person name="Maruyama T."/>
            <person name="Michael T.P."/>
            <person name="Mikami K."/>
            <person name="Miyazaki S."/>
            <person name="Morinaga S."/>
            <person name="Murata T."/>
            <person name="Mueller-Roeber B."/>
            <person name="Nelson D.R."/>
            <person name="Obara M."/>
            <person name="Oguri Y."/>
            <person name="Olmstead R.G."/>
            <person name="Onodera N."/>
            <person name="Petersen B.L."/>
            <person name="Pils B."/>
            <person name="Prigge M."/>
            <person name="Rensing S.A."/>
            <person name="Riano-Pachon D.M."/>
            <person name="Roberts A.W."/>
            <person name="Sato Y."/>
            <person name="Scheller H.V."/>
            <person name="Schulz B."/>
            <person name="Schulz C."/>
            <person name="Shakirov E.V."/>
            <person name="Shibagaki N."/>
            <person name="Shinohara N."/>
            <person name="Shippen D.E."/>
            <person name="Soerensen I."/>
            <person name="Sotooka R."/>
            <person name="Sugimoto N."/>
            <person name="Sugita M."/>
            <person name="Sumikawa N."/>
            <person name="Tanurdzic M."/>
            <person name="Theissen G."/>
            <person name="Ulvskov P."/>
            <person name="Wakazuki S."/>
            <person name="Weng J.K."/>
            <person name="Willats W.W."/>
            <person name="Wipf D."/>
            <person name="Wolf P.G."/>
            <person name="Yang L."/>
            <person name="Zimmer A.D."/>
            <person name="Zhu Q."/>
            <person name="Mitros T."/>
            <person name="Hellsten U."/>
            <person name="Loque D."/>
            <person name="Otillar R."/>
            <person name="Salamov A."/>
            <person name="Schmutz J."/>
            <person name="Shapiro H."/>
            <person name="Lindquist E."/>
            <person name="Lucas S."/>
            <person name="Rokhsar D."/>
            <person name="Grigoriev I.V."/>
        </authorList>
    </citation>
    <scope>NUCLEOTIDE SEQUENCE [LARGE SCALE GENOMIC DNA]</scope>
</reference>
<dbReference type="EMBL" id="GL377597">
    <property type="protein sequence ID" value="EFJ22032.1"/>
    <property type="molecule type" value="Genomic_DNA"/>
</dbReference>